<dbReference type="PANTHER" id="PTHR40661:SF3">
    <property type="entry name" value="FELS-1 PROPHAGE TRANSCRIPTIONAL REGULATOR"/>
    <property type="match status" value="1"/>
</dbReference>
<dbReference type="Gene3D" id="2.10.109.10">
    <property type="entry name" value="Umud Fragment, subunit A"/>
    <property type="match status" value="1"/>
</dbReference>
<evidence type="ECO:0000256" key="2">
    <source>
        <dbReference type="ARBA" id="ARBA00023125"/>
    </source>
</evidence>
<evidence type="ECO:0000259" key="4">
    <source>
        <dbReference type="PROSITE" id="PS50943"/>
    </source>
</evidence>
<dbReference type="InterPro" id="IPR036286">
    <property type="entry name" value="LexA/Signal_pep-like_sf"/>
</dbReference>
<protein>
    <submittedName>
        <fullName evidence="5">Putative phage repressor</fullName>
    </submittedName>
</protein>
<dbReference type="InterPro" id="IPR039418">
    <property type="entry name" value="LexA-like"/>
</dbReference>
<accession>A0A0H3A8L5</accession>
<dbReference type="EMBL" id="CP000527">
    <property type="protein sequence ID" value="ABM28431.1"/>
    <property type="molecule type" value="Genomic_DNA"/>
</dbReference>
<dbReference type="Pfam" id="PF00717">
    <property type="entry name" value="Peptidase_S24"/>
    <property type="match status" value="1"/>
</dbReference>
<dbReference type="PROSITE" id="PS50943">
    <property type="entry name" value="HTH_CROC1"/>
    <property type="match status" value="1"/>
</dbReference>
<dbReference type="InterPro" id="IPR010982">
    <property type="entry name" value="Lambda_DNA-bd_dom_sf"/>
</dbReference>
<dbReference type="Pfam" id="PF07022">
    <property type="entry name" value="Phage_CI_repr"/>
    <property type="match status" value="1"/>
</dbReference>
<evidence type="ECO:0000313" key="5">
    <source>
        <dbReference type="EMBL" id="ABM28431.1"/>
    </source>
</evidence>
<dbReference type="InterPro" id="IPR010744">
    <property type="entry name" value="Phage_CI_N"/>
</dbReference>
<dbReference type="GO" id="GO:0003677">
    <property type="term" value="F:DNA binding"/>
    <property type="evidence" value="ECO:0007669"/>
    <property type="project" value="UniProtKB-KW"/>
</dbReference>
<dbReference type="Gene3D" id="1.10.260.40">
    <property type="entry name" value="lambda repressor-like DNA-binding domains"/>
    <property type="match status" value="1"/>
</dbReference>
<dbReference type="CDD" id="cd06529">
    <property type="entry name" value="S24_LexA-like"/>
    <property type="match status" value="1"/>
</dbReference>
<keyword evidence="2" id="KW-0238">DNA-binding</keyword>
<name>A0A0H3A8L5_NITV4</name>
<evidence type="ECO:0000256" key="3">
    <source>
        <dbReference type="ARBA" id="ARBA00023163"/>
    </source>
</evidence>
<dbReference type="KEGG" id="dvl:Dvul_1413"/>
<dbReference type="GO" id="GO:0045892">
    <property type="term" value="P:negative regulation of DNA-templated transcription"/>
    <property type="evidence" value="ECO:0007669"/>
    <property type="project" value="InterPro"/>
</dbReference>
<dbReference type="SUPFAM" id="SSF51306">
    <property type="entry name" value="LexA/Signal peptidase"/>
    <property type="match status" value="1"/>
</dbReference>
<feature type="domain" description="HTH cro/C1-type" evidence="4">
    <location>
        <begin position="20"/>
        <end position="63"/>
    </location>
</feature>
<evidence type="ECO:0000313" key="6">
    <source>
        <dbReference type="Proteomes" id="UP000009173"/>
    </source>
</evidence>
<keyword evidence="3" id="KW-0804">Transcription</keyword>
<gene>
    <name evidence="5" type="ordered locus">Dvul_1413</name>
</gene>
<dbReference type="PANTHER" id="PTHR40661">
    <property type="match status" value="1"/>
</dbReference>
<dbReference type="InterPro" id="IPR001387">
    <property type="entry name" value="Cro/C1-type_HTH"/>
</dbReference>
<evidence type="ECO:0000256" key="1">
    <source>
        <dbReference type="ARBA" id="ARBA00023015"/>
    </source>
</evidence>
<dbReference type="AlphaFoldDB" id="A0A0H3A8L5"/>
<sequence length="216" mass="23706">MGTNFDRFYARVMQATDIATQQALAAALGVNRSAVTQAKNRDAIPQKWILQLARAYHLAPDWLEFGKGRQHQPPTSLHDPETVLVPRVKAVLSAGGGSLDVSGGVVENLPFRYDWLARRGHPAHMVLMNVTGDSMEPGIRHGDTLLIDQSHVTAQTGGVYAFGYEDSILVKRFGRDADAILLLSDNTAYAPIRIRGDEADLLHVIGKIVWLCRAVQ</sequence>
<proteinExistence type="predicted"/>
<dbReference type="Proteomes" id="UP000009173">
    <property type="component" value="Chromosome"/>
</dbReference>
<reference evidence="6" key="1">
    <citation type="journal article" date="2009" name="Environ. Microbiol.">
        <title>Contribution of mobile genetic elements to Desulfovibrio vulgaris genome plasticity.</title>
        <authorList>
            <person name="Walker C.B."/>
            <person name="Stolyar S."/>
            <person name="Chivian D."/>
            <person name="Pinel N."/>
            <person name="Gabster J.A."/>
            <person name="Dehal P.S."/>
            <person name="He Z."/>
            <person name="Yang Z.K."/>
            <person name="Yen H.C."/>
            <person name="Zhou J."/>
            <person name="Wall J.D."/>
            <person name="Hazen T.C."/>
            <person name="Arkin A.P."/>
            <person name="Stahl D.A."/>
        </authorList>
    </citation>
    <scope>NUCLEOTIDE SEQUENCE [LARGE SCALE GENOMIC DNA]</scope>
    <source>
        <strain evidence="6">DP4</strain>
    </source>
</reference>
<dbReference type="RefSeq" id="WP_011792241.1">
    <property type="nucleotide sequence ID" value="NC_008751.1"/>
</dbReference>
<keyword evidence="1" id="KW-0805">Transcription regulation</keyword>
<dbReference type="SUPFAM" id="SSF47413">
    <property type="entry name" value="lambda repressor-like DNA-binding domains"/>
    <property type="match status" value="1"/>
</dbReference>
<dbReference type="InterPro" id="IPR015927">
    <property type="entry name" value="Peptidase_S24_S26A/B/C"/>
</dbReference>
<dbReference type="HOGENOM" id="CLU_066192_1_2_7"/>
<organism evidence="5 6">
    <name type="scientific">Nitratidesulfovibrio vulgaris (strain DP4)</name>
    <name type="common">Desulfovibrio vulgaris</name>
    <dbReference type="NCBI Taxonomy" id="391774"/>
    <lineage>
        <taxon>Bacteria</taxon>
        <taxon>Pseudomonadati</taxon>
        <taxon>Thermodesulfobacteriota</taxon>
        <taxon>Desulfovibrionia</taxon>
        <taxon>Desulfovibrionales</taxon>
        <taxon>Desulfovibrionaceae</taxon>
        <taxon>Nitratidesulfovibrio</taxon>
    </lineage>
</organism>